<name>A0A0C6PC19_BORBO</name>
<dbReference type="Proteomes" id="UP000007564">
    <property type="component" value="Chromosome"/>
</dbReference>
<organism evidence="1 2">
    <name type="scientific">Bordetella bronchiseptica 253</name>
    <dbReference type="NCBI Taxonomy" id="568707"/>
    <lineage>
        <taxon>Bacteria</taxon>
        <taxon>Pseudomonadati</taxon>
        <taxon>Pseudomonadota</taxon>
        <taxon>Betaproteobacteria</taxon>
        <taxon>Burkholderiales</taxon>
        <taxon>Alcaligenaceae</taxon>
        <taxon>Bordetella</taxon>
    </lineage>
</organism>
<accession>A0A0C6PC19</accession>
<dbReference type="KEGG" id="bbh:BN112_3771"/>
<gene>
    <name evidence="1" type="ORF">BN112_3771</name>
</gene>
<evidence type="ECO:0000313" key="2">
    <source>
        <dbReference type="Proteomes" id="UP000007564"/>
    </source>
</evidence>
<protein>
    <submittedName>
        <fullName evidence="1">Uncharacterized protein</fullName>
    </submittedName>
</protein>
<proteinExistence type="predicted"/>
<dbReference type="OrthoDB" id="8642067at2"/>
<sequence length="63" mass="7201">MKTVTPRMQHTRIGQQLLPHFAQRAELRRTIPLFPFTLAELLAPLRRKAANRPGSDEPALDAR</sequence>
<evidence type="ECO:0000313" key="1">
    <source>
        <dbReference type="EMBL" id="CCJ55685.1"/>
    </source>
</evidence>
<reference evidence="1 2" key="1">
    <citation type="journal article" date="2012" name="BMC Genomics">
        <title>Comparative genomics of the classical Bordetella subspecies: the evolution and exchange of virulence-associated diversity amongst closely related pathogens.</title>
        <authorList>
            <person name="Park J."/>
            <person name="Zhang Y."/>
            <person name="Buboltz A.M."/>
            <person name="Zhang X."/>
            <person name="Schuster S.C."/>
            <person name="Ahuja U."/>
            <person name="Liu M."/>
            <person name="Miller J.F."/>
            <person name="Sebaihia M."/>
            <person name="Bentley S.D."/>
            <person name="Parkhill J."/>
            <person name="Harvill E.T."/>
        </authorList>
    </citation>
    <scope>NUCLEOTIDE SEQUENCE [LARGE SCALE GENOMIC DNA]</scope>
    <source>
        <strain evidence="1 2">253</strain>
    </source>
</reference>
<dbReference type="HOGENOM" id="CLU_3005085_0_0_4"/>
<dbReference type="AlphaFoldDB" id="A0A0C6PC19"/>
<dbReference type="EMBL" id="HE965806">
    <property type="protein sequence ID" value="CCJ55685.1"/>
    <property type="molecule type" value="Genomic_DNA"/>
</dbReference>